<dbReference type="EMBL" id="LVKK01000217">
    <property type="protein sequence ID" value="OAG33831.1"/>
    <property type="molecule type" value="Genomic_DNA"/>
</dbReference>
<dbReference type="RefSeq" id="XP_022505783.1">
    <property type="nucleotide sequence ID" value="XM_022661908.1"/>
</dbReference>
<dbReference type="AlphaFoldDB" id="A0A177EQV1"/>
<protein>
    <submittedName>
        <fullName evidence="1">Cullin 3</fullName>
    </submittedName>
</protein>
<proteinExistence type="predicted"/>
<sequence length="145" mass="16723">MKERVKLYMNIMLPANLRIPSDELRGEVRDHAHEKKEEHEHQGNIMLKMTVNVIIDGHINKNELDDMIEVNGVNVERDTYVTRVMYINRVVNVYGMTGLPSYLGMLVGKYYFDIGGLYLPMHLYKRNITDDFEITISSGRSSSTG</sequence>
<evidence type="ECO:0000313" key="1">
    <source>
        <dbReference type="EMBL" id="OAG33831.1"/>
    </source>
</evidence>
<organism evidence="1 2">
    <name type="scientific">Fonsecaea monophora</name>
    <dbReference type="NCBI Taxonomy" id="254056"/>
    <lineage>
        <taxon>Eukaryota</taxon>
        <taxon>Fungi</taxon>
        <taxon>Dikarya</taxon>
        <taxon>Ascomycota</taxon>
        <taxon>Pezizomycotina</taxon>
        <taxon>Eurotiomycetes</taxon>
        <taxon>Chaetothyriomycetidae</taxon>
        <taxon>Chaetothyriales</taxon>
        <taxon>Herpotrichiellaceae</taxon>
        <taxon>Fonsecaea</taxon>
    </lineage>
</organism>
<keyword evidence="2" id="KW-1185">Reference proteome</keyword>
<dbReference type="Proteomes" id="UP000077002">
    <property type="component" value="Unassembled WGS sequence"/>
</dbReference>
<gene>
    <name evidence="1" type="ORF">AYO21_12070</name>
</gene>
<evidence type="ECO:0000313" key="2">
    <source>
        <dbReference type="Proteomes" id="UP000077002"/>
    </source>
</evidence>
<comment type="caution">
    <text evidence="1">The sequence shown here is derived from an EMBL/GenBank/DDBJ whole genome shotgun (WGS) entry which is preliminary data.</text>
</comment>
<name>A0A177EQV1_9EURO</name>
<reference evidence="1 2" key="1">
    <citation type="submission" date="2016-03" db="EMBL/GenBank/DDBJ databases">
        <title>Draft genome sequence of the Fonsecaea monophora CBS 269.37.</title>
        <authorList>
            <person name="Bombassaro A."/>
            <person name="Vinicius W.A."/>
            <person name="De Hoog S."/>
            <person name="Sun J."/>
            <person name="Souza E.M."/>
            <person name="Raittz R.T."/>
            <person name="Costa F."/>
            <person name="Leao A.C."/>
            <person name="Tadra-Sfeir M.Z."/>
            <person name="Baura V."/>
            <person name="Balsanelli E."/>
            <person name="Pedrosa F.O."/>
            <person name="Moreno L.F."/>
            <person name="Steffens M.B."/>
            <person name="Xi L."/>
            <person name="Bocca A.L."/>
            <person name="Felipe M.S."/>
            <person name="Teixeira M."/>
            <person name="Telles Filho F.Q."/>
            <person name="Azevedo C.M."/>
            <person name="Gomes R."/>
            <person name="Vicente V.A."/>
        </authorList>
    </citation>
    <scope>NUCLEOTIDE SEQUENCE [LARGE SCALE GENOMIC DNA]</scope>
    <source>
        <strain evidence="1 2">CBS 269.37</strain>
    </source>
</reference>
<accession>A0A177EQV1</accession>
<dbReference type="GeneID" id="34607135"/>